<dbReference type="Proteomes" id="UP000292241">
    <property type="component" value="Unassembled WGS sequence"/>
</dbReference>
<evidence type="ECO:0000313" key="6">
    <source>
        <dbReference type="Proteomes" id="UP000292692"/>
    </source>
</evidence>
<comment type="caution">
    <text evidence="2">The sequence shown here is derived from an EMBL/GenBank/DDBJ whole genome shotgun (WGS) entry which is preliminary data.</text>
</comment>
<evidence type="ECO:0000313" key="3">
    <source>
        <dbReference type="EMBL" id="TCF43341.1"/>
    </source>
</evidence>
<dbReference type="EMBL" id="SHTI01000033">
    <property type="protein sequence ID" value="TCF68185.1"/>
    <property type="molecule type" value="Genomic_DNA"/>
</dbReference>
<proteinExistence type="predicted"/>
<keyword evidence="1" id="KW-0472">Membrane</keyword>
<accession>A0A4R0SJN7</accession>
<name>A0A4R0SJN7_BIFLL</name>
<keyword evidence="1" id="KW-1133">Transmembrane helix</keyword>
<evidence type="ECO:0000313" key="4">
    <source>
        <dbReference type="EMBL" id="TCF68185.1"/>
    </source>
</evidence>
<sequence length="42" mass="5168">MRLRWDIVSMALTAAMFLLQLIDFIIDKLDRRRKPKHRRSKK</sequence>
<evidence type="ECO:0000313" key="7">
    <source>
        <dbReference type="Proteomes" id="UP000292729"/>
    </source>
</evidence>
<feature type="transmembrane region" description="Helical" evidence="1">
    <location>
        <begin position="6"/>
        <end position="26"/>
    </location>
</feature>
<reference evidence="2" key="2">
    <citation type="submission" date="2019-02" db="EMBL/GenBank/DDBJ databases">
        <authorList>
            <person name="Odamaki T."/>
        </authorList>
    </citation>
    <scope>NUCLEOTIDE SEQUENCE</scope>
    <source>
        <strain evidence="2">MCC10008</strain>
        <strain evidence="3">MCC10102</strain>
        <strain evidence="4">MCC10119</strain>
    </source>
</reference>
<dbReference type="AlphaFoldDB" id="A0A4R0SJN7"/>
<dbReference type="Proteomes" id="UP000292729">
    <property type="component" value="Unassembled WGS sequence"/>
</dbReference>
<keyword evidence="1" id="KW-0812">Transmembrane</keyword>
<evidence type="ECO:0000256" key="1">
    <source>
        <dbReference type="SAM" id="Phobius"/>
    </source>
</evidence>
<protein>
    <submittedName>
        <fullName evidence="2">Uncharacterized protein</fullName>
    </submittedName>
</protein>
<evidence type="ECO:0000313" key="5">
    <source>
        <dbReference type="Proteomes" id="UP000292241"/>
    </source>
</evidence>
<evidence type="ECO:0000313" key="2">
    <source>
        <dbReference type="EMBL" id="TCD82031.1"/>
    </source>
</evidence>
<reference evidence="5 6" key="1">
    <citation type="journal article" date="2018" name="Sci. Rep.">
        <title>Genomic diversity and distribution of Bifidobacterium longum subsp. longum across the human lifespan.</title>
        <authorList>
            <person name="Odamaki T."/>
            <person name="Bottacini F."/>
            <person name="Kato K."/>
            <person name="Mitsuyama E."/>
            <person name="Yoshida K."/>
            <person name="Horigome A."/>
            <person name="Xiao J.Z."/>
            <person name="van Sinderen D."/>
        </authorList>
    </citation>
    <scope>NUCLEOTIDE SEQUENCE [LARGE SCALE GENOMIC DNA]</scope>
    <source>
        <strain evidence="2 5">MCC10008</strain>
        <strain evidence="3 6">MCC10102</strain>
        <strain evidence="4 7">MCC10119</strain>
    </source>
</reference>
<dbReference type="RefSeq" id="WP_269800394.1">
    <property type="nucleotide sequence ID" value="NZ_SHTI01000033.1"/>
</dbReference>
<dbReference type="Proteomes" id="UP000292692">
    <property type="component" value="Unassembled WGS sequence"/>
</dbReference>
<dbReference type="EMBL" id="SHPR01000051">
    <property type="protein sequence ID" value="TCD82031.1"/>
    <property type="molecule type" value="Genomic_DNA"/>
</dbReference>
<dbReference type="EMBL" id="SHSV01000032">
    <property type="protein sequence ID" value="TCF43341.1"/>
    <property type="molecule type" value="Genomic_DNA"/>
</dbReference>
<gene>
    <name evidence="2" type="ORF">MCC10008_1999</name>
    <name evidence="3" type="ORF">MCC10102_1892</name>
    <name evidence="4" type="ORF">MCC10119_1794</name>
</gene>
<organism evidence="2 5">
    <name type="scientific">Bifidobacterium longum subsp. longum</name>
    <dbReference type="NCBI Taxonomy" id="1679"/>
    <lineage>
        <taxon>Bacteria</taxon>
        <taxon>Bacillati</taxon>
        <taxon>Actinomycetota</taxon>
        <taxon>Actinomycetes</taxon>
        <taxon>Bifidobacteriales</taxon>
        <taxon>Bifidobacteriaceae</taxon>
        <taxon>Bifidobacterium</taxon>
    </lineage>
</organism>